<organism evidence="2 3">
    <name type="scientific">Heterodermia speciosa</name>
    <dbReference type="NCBI Taxonomy" id="116794"/>
    <lineage>
        <taxon>Eukaryota</taxon>
        <taxon>Fungi</taxon>
        <taxon>Dikarya</taxon>
        <taxon>Ascomycota</taxon>
        <taxon>Pezizomycotina</taxon>
        <taxon>Lecanoromycetes</taxon>
        <taxon>OSLEUM clade</taxon>
        <taxon>Lecanoromycetidae</taxon>
        <taxon>Caliciales</taxon>
        <taxon>Physciaceae</taxon>
        <taxon>Heterodermia</taxon>
    </lineage>
</organism>
<evidence type="ECO:0000256" key="1">
    <source>
        <dbReference type="SAM" id="MobiDB-lite"/>
    </source>
</evidence>
<feature type="region of interest" description="Disordered" evidence="1">
    <location>
        <begin position="17"/>
        <end position="36"/>
    </location>
</feature>
<dbReference type="SUPFAM" id="SSF81383">
    <property type="entry name" value="F-box domain"/>
    <property type="match status" value="1"/>
</dbReference>
<reference evidence="2" key="1">
    <citation type="submission" date="2021-03" db="EMBL/GenBank/DDBJ databases">
        <authorList>
            <person name="Tagirdzhanova G."/>
        </authorList>
    </citation>
    <scope>NUCLEOTIDE SEQUENCE</scope>
</reference>
<evidence type="ECO:0008006" key="4">
    <source>
        <dbReference type="Google" id="ProtNLM"/>
    </source>
</evidence>
<protein>
    <recommendedName>
        <fullName evidence="4">F-box domain-containing protein</fullName>
    </recommendedName>
</protein>
<dbReference type="InterPro" id="IPR036047">
    <property type="entry name" value="F-box-like_dom_sf"/>
</dbReference>
<dbReference type="EMBL" id="CAJPDS010000042">
    <property type="protein sequence ID" value="CAF9926781.1"/>
    <property type="molecule type" value="Genomic_DNA"/>
</dbReference>
<evidence type="ECO:0000313" key="2">
    <source>
        <dbReference type="EMBL" id="CAF9926781.1"/>
    </source>
</evidence>
<keyword evidence="3" id="KW-1185">Reference proteome</keyword>
<dbReference type="Proteomes" id="UP000664521">
    <property type="component" value="Unassembled WGS sequence"/>
</dbReference>
<accession>A0A8H3FT06</accession>
<dbReference type="AlphaFoldDB" id="A0A8H3FT06"/>
<sequence>MLSLLSHVWASNVWSKTGEPRSLPAQKKTHSPAAGSTTISNLPSELILQIASWLSSSSAAALALCDHRLFAVLSGLSLAALQANNKERNLFLYNLSKDYIDTFWCCRCEKLHLLTYDTRQKLKAEDRFFRTAQSRCKAKELEDAYEWLLEEAYMYSPCGPKLTREHAQVAINLNRHGFQPEADRFLNCASVTRCGAPGNYLPSGHQFHEFVVLDGQIFARSQLWMFVSKAQSYTLPPVVNHAACDHIDLTPDEENPLRRQLQCKLIHLGADKDSCSSCQSYIRCEVCYTELLVDTKTVRSKSSIKALRTTKWQCVASASLPPELVCGRATALLRDSVELKSIPPQDDIRMAFEREAKRPFDMIWE</sequence>
<name>A0A8H3FT06_9LECA</name>
<proteinExistence type="predicted"/>
<comment type="caution">
    <text evidence="2">The sequence shown here is derived from an EMBL/GenBank/DDBJ whole genome shotgun (WGS) entry which is preliminary data.</text>
</comment>
<evidence type="ECO:0000313" key="3">
    <source>
        <dbReference type="Proteomes" id="UP000664521"/>
    </source>
</evidence>
<gene>
    <name evidence="2" type="ORF">HETSPECPRED_006426</name>
</gene>